<protein>
    <submittedName>
        <fullName evidence="2">Uncharacterized protein</fullName>
    </submittedName>
</protein>
<organism evidence="2">
    <name type="scientific">Trypanosoma vivax (strain Y486)</name>
    <dbReference type="NCBI Taxonomy" id="1055687"/>
    <lineage>
        <taxon>Eukaryota</taxon>
        <taxon>Discoba</taxon>
        <taxon>Euglenozoa</taxon>
        <taxon>Kinetoplastea</taxon>
        <taxon>Metakinetoplastina</taxon>
        <taxon>Trypanosomatida</taxon>
        <taxon>Trypanosomatidae</taxon>
        <taxon>Trypanosoma</taxon>
        <taxon>Duttonella</taxon>
    </lineage>
</organism>
<name>G0U139_TRYVY</name>
<sequence length="113" mass="13331">MGSPVFTIAILPLNTHVPPSINCQSLVTLNVAFRFRLCRKWIAQLQENPRHFAINFFFFFFFFFFFAYFKAPCPWAVFTDKSGLAHYMAVTRGQCVVRNITLRKWQELGQKRE</sequence>
<evidence type="ECO:0000313" key="2">
    <source>
        <dbReference type="EMBL" id="CCC49794.1"/>
    </source>
</evidence>
<keyword evidence="1" id="KW-0472">Membrane</keyword>
<gene>
    <name evidence="2" type="ORF">TVY486_0804020</name>
</gene>
<evidence type="ECO:0000256" key="1">
    <source>
        <dbReference type="SAM" id="Phobius"/>
    </source>
</evidence>
<reference evidence="2" key="1">
    <citation type="journal article" date="2012" name="Proc. Natl. Acad. Sci. U.S.A.">
        <title>Antigenic diversity is generated by distinct evolutionary mechanisms in African trypanosome species.</title>
        <authorList>
            <person name="Jackson A.P."/>
            <person name="Berry A."/>
            <person name="Aslett M."/>
            <person name="Allison H.C."/>
            <person name="Burton P."/>
            <person name="Vavrova-Anderson J."/>
            <person name="Brown R."/>
            <person name="Browne H."/>
            <person name="Corton N."/>
            <person name="Hauser H."/>
            <person name="Gamble J."/>
            <person name="Gilderthorp R."/>
            <person name="Marcello L."/>
            <person name="McQuillan J."/>
            <person name="Otto T.D."/>
            <person name="Quail M.A."/>
            <person name="Sanders M.J."/>
            <person name="van Tonder A."/>
            <person name="Ginger M.L."/>
            <person name="Field M.C."/>
            <person name="Barry J.D."/>
            <person name="Hertz-Fowler C."/>
            <person name="Berriman M."/>
        </authorList>
    </citation>
    <scope>NUCLEOTIDE SEQUENCE</scope>
    <source>
        <strain evidence="2">Y486</strain>
    </source>
</reference>
<dbReference type="AlphaFoldDB" id="G0U139"/>
<keyword evidence="1" id="KW-1133">Transmembrane helix</keyword>
<keyword evidence="1" id="KW-0812">Transmembrane</keyword>
<accession>G0U139</accession>
<proteinExistence type="predicted"/>
<dbReference type="EMBL" id="HE573024">
    <property type="protein sequence ID" value="CCC49794.1"/>
    <property type="molecule type" value="Genomic_DNA"/>
</dbReference>
<feature type="transmembrane region" description="Helical" evidence="1">
    <location>
        <begin position="52"/>
        <end position="69"/>
    </location>
</feature>